<comment type="caution">
    <text evidence="3">The sequence shown here is derived from an EMBL/GenBank/DDBJ whole genome shotgun (WGS) entry which is preliminary data.</text>
</comment>
<dbReference type="EMBL" id="LAZR01041456">
    <property type="protein sequence ID" value="KKL11944.1"/>
    <property type="molecule type" value="Genomic_DNA"/>
</dbReference>
<evidence type="ECO:0000313" key="3">
    <source>
        <dbReference type="EMBL" id="KKL11944.1"/>
    </source>
</evidence>
<sequence>MNNSNYRILQNIARYVDRGHLVLAAIALGAIVYSNHIIDDAVETKTAETVNLEFDLNQANARVTVLEYEYFYGSPKAEYLSDDQLEVFVAYSDEKELMIRGQIIPILTAQIQTLMPSRKGKWQKRHKKNWEAAGLPQPGELANAFYDVAKQFDHDPTVLISIMWKESHFRPDICTGKKSKLDHHGKPIKVRSPAGAIGCMQIMPSWVAELDYLNSEEDLMNWKTNIIAGADIFRRYLDHKYGRDNTVRALYLYNYGPK</sequence>
<gene>
    <name evidence="3" type="ORF">LCGC14_2540700</name>
</gene>
<evidence type="ECO:0000256" key="1">
    <source>
        <dbReference type="SAM" id="Phobius"/>
    </source>
</evidence>
<accession>A0A0F9AQU0</accession>
<keyword evidence="1" id="KW-1133">Transmembrane helix</keyword>
<organism evidence="3">
    <name type="scientific">marine sediment metagenome</name>
    <dbReference type="NCBI Taxonomy" id="412755"/>
    <lineage>
        <taxon>unclassified sequences</taxon>
        <taxon>metagenomes</taxon>
        <taxon>ecological metagenomes</taxon>
    </lineage>
</organism>
<evidence type="ECO:0000259" key="2">
    <source>
        <dbReference type="Pfam" id="PF01464"/>
    </source>
</evidence>
<keyword evidence="1" id="KW-0472">Membrane</keyword>
<feature type="transmembrane region" description="Helical" evidence="1">
    <location>
        <begin position="21"/>
        <end position="38"/>
    </location>
</feature>
<proteinExistence type="predicted"/>
<dbReference type="Pfam" id="PF01464">
    <property type="entry name" value="SLT"/>
    <property type="match status" value="1"/>
</dbReference>
<feature type="non-terminal residue" evidence="3">
    <location>
        <position position="258"/>
    </location>
</feature>
<reference evidence="3" key="1">
    <citation type="journal article" date="2015" name="Nature">
        <title>Complex archaea that bridge the gap between prokaryotes and eukaryotes.</title>
        <authorList>
            <person name="Spang A."/>
            <person name="Saw J.H."/>
            <person name="Jorgensen S.L."/>
            <person name="Zaremba-Niedzwiedzka K."/>
            <person name="Martijn J."/>
            <person name="Lind A.E."/>
            <person name="van Eijk R."/>
            <person name="Schleper C."/>
            <person name="Guy L."/>
            <person name="Ettema T.J."/>
        </authorList>
    </citation>
    <scope>NUCLEOTIDE SEQUENCE</scope>
</reference>
<dbReference type="InterPro" id="IPR023346">
    <property type="entry name" value="Lysozyme-like_dom_sf"/>
</dbReference>
<dbReference type="SUPFAM" id="SSF53955">
    <property type="entry name" value="Lysozyme-like"/>
    <property type="match status" value="1"/>
</dbReference>
<dbReference type="CDD" id="cd00254">
    <property type="entry name" value="LT-like"/>
    <property type="match status" value="1"/>
</dbReference>
<keyword evidence="1" id="KW-0812">Transmembrane</keyword>
<protein>
    <recommendedName>
        <fullName evidence="2">Transglycosylase SLT domain-containing protein</fullName>
    </recommendedName>
</protein>
<name>A0A0F9AQU0_9ZZZZ</name>
<feature type="domain" description="Transglycosylase SLT" evidence="2">
    <location>
        <begin position="148"/>
        <end position="257"/>
    </location>
</feature>
<dbReference type="InterPro" id="IPR008258">
    <property type="entry name" value="Transglycosylase_SLT_dom_1"/>
</dbReference>
<dbReference type="AlphaFoldDB" id="A0A0F9AQU0"/>
<dbReference type="Gene3D" id="1.10.530.10">
    <property type="match status" value="1"/>
</dbReference>